<feature type="domain" description="SMC hinge" evidence="9">
    <location>
        <begin position="1114"/>
        <end position="1230"/>
    </location>
</feature>
<dbReference type="InterPro" id="IPR010935">
    <property type="entry name" value="SMC_hinge"/>
</dbReference>
<reference evidence="10 11" key="1">
    <citation type="journal article" date="2018" name="Sci. Data">
        <title>The draft genome sequence of cork oak.</title>
        <authorList>
            <person name="Ramos A.M."/>
            <person name="Usie A."/>
            <person name="Barbosa P."/>
            <person name="Barros P.M."/>
            <person name="Capote T."/>
            <person name="Chaves I."/>
            <person name="Simoes F."/>
            <person name="Abreu I."/>
            <person name="Carrasquinho I."/>
            <person name="Faro C."/>
            <person name="Guimaraes J.B."/>
            <person name="Mendonca D."/>
            <person name="Nobrega F."/>
            <person name="Rodrigues L."/>
            <person name="Saibo N.J.M."/>
            <person name="Varela M.C."/>
            <person name="Egas C."/>
            <person name="Matos J."/>
            <person name="Miguel C.M."/>
            <person name="Oliveira M.M."/>
            <person name="Ricardo C.P."/>
            <person name="Goncalves S."/>
        </authorList>
    </citation>
    <scope>NUCLEOTIDE SEQUENCE [LARGE SCALE GENOMIC DNA]</scope>
    <source>
        <strain evidence="11">cv. HL8</strain>
    </source>
</reference>
<evidence type="ECO:0000256" key="7">
    <source>
        <dbReference type="SAM" id="Coils"/>
    </source>
</evidence>
<keyword evidence="11" id="KW-1185">Reference proteome</keyword>
<comment type="similarity">
    <text evidence="2">Belongs to the SMC family. SMC4 subfamily.</text>
</comment>
<dbReference type="SMART" id="SM00968">
    <property type="entry name" value="SMC_hinge"/>
    <property type="match status" value="2"/>
</dbReference>
<dbReference type="Pfam" id="PF06470">
    <property type="entry name" value="SMC_hinge"/>
    <property type="match status" value="2"/>
</dbReference>
<dbReference type="PANTHER" id="PTHR18937">
    <property type="entry name" value="STRUCTURAL MAINTENANCE OF CHROMOSOMES SMC FAMILY MEMBER"/>
    <property type="match status" value="1"/>
</dbReference>
<organism evidence="10 11">
    <name type="scientific">Quercus suber</name>
    <name type="common">Cork oak</name>
    <dbReference type="NCBI Taxonomy" id="58331"/>
    <lineage>
        <taxon>Eukaryota</taxon>
        <taxon>Viridiplantae</taxon>
        <taxon>Streptophyta</taxon>
        <taxon>Embryophyta</taxon>
        <taxon>Tracheophyta</taxon>
        <taxon>Spermatophyta</taxon>
        <taxon>Magnoliopsida</taxon>
        <taxon>eudicotyledons</taxon>
        <taxon>Gunneridae</taxon>
        <taxon>Pentapetalae</taxon>
        <taxon>rosids</taxon>
        <taxon>fabids</taxon>
        <taxon>Fagales</taxon>
        <taxon>Fagaceae</taxon>
        <taxon>Quercus</taxon>
    </lineage>
</organism>
<evidence type="ECO:0000256" key="5">
    <source>
        <dbReference type="ARBA" id="ARBA00023054"/>
    </source>
</evidence>
<evidence type="ECO:0000313" key="10">
    <source>
        <dbReference type="EMBL" id="KAK7843389.1"/>
    </source>
</evidence>
<proteinExistence type="inferred from homology"/>
<feature type="domain" description="SMC hinge" evidence="9">
    <location>
        <begin position="694"/>
        <end position="810"/>
    </location>
</feature>
<gene>
    <name evidence="10" type="primary">SMC4_2</name>
    <name evidence="10" type="ORF">CFP56_012627</name>
</gene>
<dbReference type="InterPro" id="IPR027417">
    <property type="entry name" value="P-loop_NTPase"/>
</dbReference>
<name>A0AAW0KXQ1_QUESU</name>
<sequence>MGLESEDQVMGDGSGSAERRSGAGPRLFIKEMVMRNFKSYAGEQRVGPFHKSFSAVVGPNGSGKSNVIDAMLFVFGKRAKQVIPFFFFFGSEFFGDMTGTTLGLFVLCLGDHVLCLICFRLNVQMRLNKVSELIHNSTNHQNLDSAGVSVHFQEIIDLNDGTYEAVPGSDFVITRVALRDNSSKYYINDRSSNFTEVTRKLKGKGVDLDNNRFLILQMRLNKVSELIHNSTNHQNLDSAGVSVHFQEIIDLNDGTYEAVPGSDFVITRVALRDNSSKYYINDRSSNFTEVTRKLKGKGVDLDNNRFLILQGEVEQISLMKPKAQGPHDEGFLEYLEDIIGTNKYVERIDEANKQLESLNESRSGVVQMVKLAEKERDSLEDVKNEAEAYMLKELSLLKWQEKATKLAHEDTNTKLVELQANVASLEENLKTERENIRESHKTLEELETVHNKYMKRQEELDNQLRSCKEEFKNFERQDVKYREDLKHMKQKIKKLEDKLEKDSTKINDLEKECENSKNLIPELEESIPKLQKLLLDEEKVLEEIKENSKVETERYRAELAKVRAELEPWEKQLIEHKGKLEVTCTESKLLNEKHEAGRAAFEDARKQVDVILGKLKTKTASITNIQTDIEKNKLEASEAHRVEQECIKEQDALIPIEQSARQKVAELKSILDSEKSQGSVLKAILQAKESNRIEGIYGRMGDLGAIDAKYDVAISTACPGLDYIVVETTGAAQACVELLRRENLGVATFMILEKQVEFLPKLKEKISTPEGVPRLFDLIKVQDERMKLAFFAALGNTVVAKDLDQATRIAYSGNKEFRRVVTLDGALFETSGTMSGGGNKPRGGKMGTSIRAESVSGEAVANAEKELSIMVEKLNNFRQRIAEAVRCYQASEKAIAILEMELAKSQKEIDSLNSQHSYIEKQLDSLEAASQPRKDELDRLEELKKIISTEEKEIDKLIQGSKELKEKVAVETERYHAELAKVRAELEPWEKQLIEHKGKLEVTCTESKLLNEKHEAGCAAFEDARKQVDVILGKLKTKTASITNIQTDIEKNKLEASEARRVEQECIKEQDALIPIEQSARQKVAELKSILDSEKSQGSVLKAILQAKESNRIEGIYGRMGDLGAIDAKYDVAISTACPGLDYIVVETAGAAQACVELLRRENLGVATFMILEKQVEFLPKLKEKISTPEGVPRLFDLIKVQDERMKLAFFAALGNTVVAKDLDQATRIAYSGNKEFRRVVTLDGALFETSGTMSGGGNKPRGGKMGTSIRADSVSGEAVANAEKELSIMVEKLNSIRQRIAEAVRCYQASEKAIAILEMELAKSQKEIDSLNSQHSYIEKQLDSLEAASQPRKDELDRLEELKKIISTEEKEIDKLIQGSKELKEKALELQNNIENAGGERLKAQKLKVNKIQSDIDKKSTEINRHRVQIETGQKMMKKLTKGIEESKKEKERLVEEKEKLGGVFKEIEQKAFTVQENYKKTQKLIDEHKDVLDNAKSNYDKVKRTVDELRASEVLCFLASF</sequence>
<evidence type="ECO:0000256" key="6">
    <source>
        <dbReference type="ARBA" id="ARBA00023242"/>
    </source>
</evidence>
<evidence type="ECO:0000256" key="1">
    <source>
        <dbReference type="ARBA" id="ARBA00004123"/>
    </source>
</evidence>
<dbReference type="InterPro" id="IPR036277">
    <property type="entry name" value="SMC_hinge_sf"/>
</dbReference>
<feature type="region of interest" description="Disordered" evidence="8">
    <location>
        <begin position="1"/>
        <end position="21"/>
    </location>
</feature>
<dbReference type="Gene3D" id="1.20.1060.20">
    <property type="match status" value="2"/>
</dbReference>
<evidence type="ECO:0000256" key="4">
    <source>
        <dbReference type="ARBA" id="ARBA00022840"/>
    </source>
</evidence>
<protein>
    <submittedName>
        <fullName evidence="10">Structural maintenance of chromosomes protein 4</fullName>
    </submittedName>
</protein>
<feature type="coiled-coil region" evidence="7">
    <location>
        <begin position="1438"/>
        <end position="1514"/>
    </location>
</feature>
<evidence type="ECO:0000256" key="2">
    <source>
        <dbReference type="ARBA" id="ARBA00006005"/>
    </source>
</evidence>
<feature type="coiled-coil region" evidence="7">
    <location>
        <begin position="341"/>
        <end position="565"/>
    </location>
</feature>
<accession>A0AAW0KXQ1</accession>
<dbReference type="GO" id="GO:0000796">
    <property type="term" value="C:condensin complex"/>
    <property type="evidence" value="ECO:0007669"/>
    <property type="project" value="TreeGrafter"/>
</dbReference>
<dbReference type="SUPFAM" id="SSF52540">
    <property type="entry name" value="P-loop containing nucleoside triphosphate hydrolases"/>
    <property type="match status" value="1"/>
</dbReference>
<keyword evidence="6" id="KW-0539">Nucleus</keyword>
<evidence type="ECO:0000256" key="3">
    <source>
        <dbReference type="ARBA" id="ARBA00022741"/>
    </source>
</evidence>
<dbReference type="Gene3D" id="3.30.70.1620">
    <property type="match status" value="2"/>
</dbReference>
<keyword evidence="4" id="KW-0067">ATP-binding</keyword>
<dbReference type="Proteomes" id="UP000237347">
    <property type="component" value="Unassembled WGS sequence"/>
</dbReference>
<dbReference type="SUPFAM" id="SSF90257">
    <property type="entry name" value="Myosin rod fragments"/>
    <property type="match status" value="1"/>
</dbReference>
<evidence type="ECO:0000313" key="11">
    <source>
        <dbReference type="Proteomes" id="UP000237347"/>
    </source>
</evidence>
<dbReference type="FunFam" id="1.20.1060.20:FF:000003">
    <property type="entry name" value="Structural maintenance of chromosomes 4"/>
    <property type="match status" value="2"/>
</dbReference>
<keyword evidence="5 7" id="KW-0175">Coiled coil</keyword>
<dbReference type="Gene3D" id="1.10.287.1490">
    <property type="match status" value="1"/>
</dbReference>
<feature type="coiled-coil region" evidence="7">
    <location>
        <begin position="1280"/>
        <end position="1401"/>
    </location>
</feature>
<dbReference type="Pfam" id="PF02463">
    <property type="entry name" value="SMC_N"/>
    <property type="match status" value="1"/>
</dbReference>
<dbReference type="SUPFAM" id="SSF75553">
    <property type="entry name" value="Smc hinge domain"/>
    <property type="match status" value="2"/>
</dbReference>
<dbReference type="GO" id="GO:0005634">
    <property type="term" value="C:nucleus"/>
    <property type="evidence" value="ECO:0007669"/>
    <property type="project" value="UniProtKB-SubCell"/>
</dbReference>
<dbReference type="EMBL" id="PKMF04000205">
    <property type="protein sequence ID" value="KAK7843389.1"/>
    <property type="molecule type" value="Genomic_DNA"/>
</dbReference>
<dbReference type="Gene3D" id="3.40.50.300">
    <property type="entry name" value="P-loop containing nucleotide triphosphate hydrolases"/>
    <property type="match status" value="2"/>
</dbReference>
<evidence type="ECO:0000256" key="8">
    <source>
        <dbReference type="SAM" id="MobiDB-lite"/>
    </source>
</evidence>
<dbReference type="GO" id="GO:0005524">
    <property type="term" value="F:ATP binding"/>
    <property type="evidence" value="ECO:0007669"/>
    <property type="project" value="UniProtKB-KW"/>
</dbReference>
<dbReference type="InterPro" id="IPR003395">
    <property type="entry name" value="RecF/RecN/SMC_N"/>
</dbReference>
<comment type="subcellular location">
    <subcellularLocation>
        <location evidence="1">Nucleus</location>
    </subcellularLocation>
</comment>
<keyword evidence="3" id="KW-0547">Nucleotide-binding</keyword>
<dbReference type="GO" id="GO:0051321">
    <property type="term" value="P:meiotic cell cycle"/>
    <property type="evidence" value="ECO:0007669"/>
    <property type="project" value="UniProtKB-KW"/>
</dbReference>
<dbReference type="GO" id="GO:0007076">
    <property type="term" value="P:mitotic chromosome condensation"/>
    <property type="evidence" value="ECO:0007669"/>
    <property type="project" value="TreeGrafter"/>
</dbReference>
<dbReference type="PANTHER" id="PTHR18937:SF172">
    <property type="entry name" value="STRUCTURAL MAINTENANCE OF CHROMOSOMES PROTEIN"/>
    <property type="match status" value="1"/>
</dbReference>
<evidence type="ECO:0000259" key="9">
    <source>
        <dbReference type="SMART" id="SM00968"/>
    </source>
</evidence>
<feature type="coiled-coil region" evidence="7">
    <location>
        <begin position="860"/>
        <end position="967"/>
    </location>
</feature>
<comment type="caution">
    <text evidence="10">The sequence shown here is derived from an EMBL/GenBank/DDBJ whole genome shotgun (WGS) entry which is preliminary data.</text>
</comment>